<comment type="caution">
    <text evidence="5">The sequence shown here is derived from an EMBL/GenBank/DDBJ whole genome shotgun (WGS) entry which is preliminary data.</text>
</comment>
<dbReference type="EMBL" id="JWIR02000003">
    <property type="protein sequence ID" value="KKB43342.1"/>
    <property type="molecule type" value="Genomic_DNA"/>
</dbReference>
<dbReference type="GO" id="GO:0009253">
    <property type="term" value="P:peptidoglycan catabolic process"/>
    <property type="evidence" value="ECO:0007669"/>
    <property type="project" value="InterPro"/>
</dbReference>
<evidence type="ECO:0000256" key="3">
    <source>
        <dbReference type="SAM" id="SignalP"/>
    </source>
</evidence>
<gene>
    <name evidence="5" type="ORF">QY95_01587</name>
</gene>
<dbReference type="AlphaFoldDB" id="A0A0F5IDU1"/>
<dbReference type="Gene3D" id="3.40.630.40">
    <property type="entry name" value="Zn-dependent exopeptidases"/>
    <property type="match status" value="1"/>
</dbReference>
<dbReference type="SMART" id="SM00646">
    <property type="entry name" value="Ami_3"/>
    <property type="match status" value="1"/>
</dbReference>
<dbReference type="CDD" id="cd02696">
    <property type="entry name" value="MurNAc-LAA"/>
    <property type="match status" value="1"/>
</dbReference>
<evidence type="ECO:0000259" key="4">
    <source>
        <dbReference type="PROSITE" id="PS51272"/>
    </source>
</evidence>
<dbReference type="InterPro" id="IPR002508">
    <property type="entry name" value="MurNAc-LAA_cat"/>
</dbReference>
<dbReference type="Pfam" id="PF01520">
    <property type="entry name" value="Amidase_3"/>
    <property type="match status" value="1"/>
</dbReference>
<feature type="domain" description="SLH" evidence="4">
    <location>
        <begin position="24"/>
        <end position="83"/>
    </location>
</feature>
<protein>
    <submittedName>
        <fullName evidence="5">N-acetylmuramoyl-L-alanine amidase</fullName>
    </submittedName>
</protein>
<dbReference type="STRING" id="1221996.QY95_01587"/>
<dbReference type="PANTHER" id="PTHR30404:SF0">
    <property type="entry name" value="N-ACETYLMURAMOYL-L-ALANINE AMIDASE AMIC"/>
    <property type="match status" value="1"/>
</dbReference>
<feature type="chain" id="PRO_5002487741" evidence="3">
    <location>
        <begin position="28"/>
        <end position="409"/>
    </location>
</feature>
<dbReference type="GO" id="GO:0008745">
    <property type="term" value="F:N-acetylmuramoyl-L-alanine amidase activity"/>
    <property type="evidence" value="ECO:0007669"/>
    <property type="project" value="InterPro"/>
</dbReference>
<dbReference type="InterPro" id="IPR050695">
    <property type="entry name" value="N-acetylmuramoyl_amidase_3"/>
</dbReference>
<dbReference type="OrthoDB" id="9806267at2"/>
<dbReference type="PROSITE" id="PS51272">
    <property type="entry name" value="SLH"/>
    <property type="match status" value="2"/>
</dbReference>
<dbReference type="GO" id="GO:0030288">
    <property type="term" value="C:outer membrane-bounded periplasmic space"/>
    <property type="evidence" value="ECO:0007669"/>
    <property type="project" value="TreeGrafter"/>
</dbReference>
<evidence type="ECO:0000256" key="1">
    <source>
        <dbReference type="ARBA" id="ARBA00022729"/>
    </source>
</evidence>
<organism evidence="5 6">
    <name type="scientific">Bacillus thermotolerans</name>
    <name type="common">Quasibacillus thermotolerans</name>
    <dbReference type="NCBI Taxonomy" id="1221996"/>
    <lineage>
        <taxon>Bacteria</taxon>
        <taxon>Bacillati</taxon>
        <taxon>Bacillota</taxon>
        <taxon>Bacilli</taxon>
        <taxon>Bacillales</taxon>
        <taxon>Bacillaceae</taxon>
        <taxon>Bacillus</taxon>
    </lineage>
</organism>
<proteinExistence type="predicted"/>
<dbReference type="RefSeq" id="WP_040047696.1">
    <property type="nucleotide sequence ID" value="NZ_JWIR02000003.1"/>
</dbReference>
<feature type="domain" description="SLH" evidence="4">
    <location>
        <begin position="84"/>
        <end position="147"/>
    </location>
</feature>
<name>A0A0F5IDU1_BACTR</name>
<accession>A0A0F5IDU1</accession>
<evidence type="ECO:0000256" key="2">
    <source>
        <dbReference type="ARBA" id="ARBA00022801"/>
    </source>
</evidence>
<dbReference type="Proteomes" id="UP000031563">
    <property type="component" value="Unassembled WGS sequence"/>
</dbReference>
<reference evidence="5" key="1">
    <citation type="submission" date="2015-02" db="EMBL/GenBank/DDBJ databases">
        <title>Genome Assembly of Bacillaceae bacterium MTCC 8252.</title>
        <authorList>
            <person name="Verma A."/>
            <person name="Khatri I."/>
            <person name="Mual P."/>
            <person name="Subramanian S."/>
            <person name="Krishnamurthi S."/>
        </authorList>
    </citation>
    <scope>NUCLEOTIDE SEQUENCE [LARGE SCALE GENOMIC DNA]</scope>
    <source>
        <strain evidence="5">MTCC 8252</strain>
    </source>
</reference>
<keyword evidence="1 3" id="KW-0732">Signal</keyword>
<evidence type="ECO:0000313" key="6">
    <source>
        <dbReference type="Proteomes" id="UP000031563"/>
    </source>
</evidence>
<sequence length="409" mass="44359">MKKNVTIVMLIFSLVISSFSFYTSAEASGFADVPSRAAKEVNYLAERKIANGLSPSVFGAEQAVTRAEAAAFIGRALQLNGTKRSTSFKDVSSGNFASGYIQSAVERGVLSGYDGGYFRPEQKVTRGEMAVMISKAFGYPYGGTLTGAASALMSRGIANGMEDGTFGAGQSILRVDFAVFLARTMNPAFRVKSTSSYTQVAPSVMNKVDPRLASQVVILDPGHGGKDPGAVGFGLKEKDVVLDTGLKVNELLKKTPLQVHMTRTGDTFPSLSDRTNFAKSKGGDLFLSIHANAFNGSANGTETFYYSSSATNQYVSDSKLLAEKIQRRMLMAWNLQDRGVKQTSKLYVLKYNDMPAALAELGFIDQESDNQKLKSEYWRTAVAKAIYYGIIDYYNAKGYEVDALYNVAK</sequence>
<evidence type="ECO:0000313" key="5">
    <source>
        <dbReference type="EMBL" id="KKB43342.1"/>
    </source>
</evidence>
<dbReference type="SUPFAM" id="SSF53187">
    <property type="entry name" value="Zn-dependent exopeptidases"/>
    <property type="match status" value="1"/>
</dbReference>
<dbReference type="InterPro" id="IPR001119">
    <property type="entry name" value="SLH_dom"/>
</dbReference>
<dbReference type="PANTHER" id="PTHR30404">
    <property type="entry name" value="N-ACETYLMURAMOYL-L-ALANINE AMIDASE"/>
    <property type="match status" value="1"/>
</dbReference>
<feature type="signal peptide" evidence="3">
    <location>
        <begin position="1"/>
        <end position="27"/>
    </location>
</feature>
<keyword evidence="6" id="KW-1185">Reference proteome</keyword>
<keyword evidence="2" id="KW-0378">Hydrolase</keyword>
<dbReference type="Pfam" id="PF00395">
    <property type="entry name" value="SLH"/>
    <property type="match status" value="2"/>
</dbReference>